<reference evidence="2" key="1">
    <citation type="journal article" date="2018" name="BMC Genomics">
        <title>Genomic insights into host adaptation between the wheat stripe rust pathogen (Puccinia striiformis f. sp. tritici) and the barley stripe rust pathogen (Puccinia striiformis f. sp. hordei).</title>
        <authorList>
            <person name="Xia C."/>
            <person name="Wang M."/>
            <person name="Yin C."/>
            <person name="Cornejo O.E."/>
            <person name="Hulbert S.H."/>
            <person name="Chen X."/>
        </authorList>
    </citation>
    <scope>NUCLEOTIDE SEQUENCE [LARGE SCALE GENOMIC DNA]</scope>
    <source>
        <strain evidence="2">93-210</strain>
    </source>
</reference>
<evidence type="ECO:0000313" key="2">
    <source>
        <dbReference type="Proteomes" id="UP001060170"/>
    </source>
</evidence>
<comment type="caution">
    <text evidence="1">The sequence shown here is derived from an EMBL/GenBank/DDBJ whole genome shotgun (WGS) entry which is preliminary data.</text>
</comment>
<organism evidence="1 2">
    <name type="scientific">Puccinia striiformis f. sp. tritici</name>
    <dbReference type="NCBI Taxonomy" id="168172"/>
    <lineage>
        <taxon>Eukaryota</taxon>
        <taxon>Fungi</taxon>
        <taxon>Dikarya</taxon>
        <taxon>Basidiomycota</taxon>
        <taxon>Pucciniomycotina</taxon>
        <taxon>Pucciniomycetes</taxon>
        <taxon>Pucciniales</taxon>
        <taxon>Pucciniaceae</taxon>
        <taxon>Puccinia</taxon>
    </lineage>
</organism>
<evidence type="ECO:0000313" key="1">
    <source>
        <dbReference type="EMBL" id="KAI7938817.1"/>
    </source>
</evidence>
<keyword evidence="2" id="KW-1185">Reference proteome</keyword>
<reference evidence="2" key="2">
    <citation type="journal article" date="2018" name="Mol. Plant Microbe Interact.">
        <title>Genome sequence resources for the wheat stripe rust pathogen (Puccinia striiformis f. sp. tritici) and the barley stripe rust pathogen (Puccinia striiformis f. sp. hordei).</title>
        <authorList>
            <person name="Xia C."/>
            <person name="Wang M."/>
            <person name="Yin C."/>
            <person name="Cornejo O.E."/>
            <person name="Hulbert S.H."/>
            <person name="Chen X."/>
        </authorList>
    </citation>
    <scope>NUCLEOTIDE SEQUENCE [LARGE SCALE GENOMIC DNA]</scope>
    <source>
        <strain evidence="2">93-210</strain>
    </source>
</reference>
<proteinExistence type="predicted"/>
<reference evidence="1 2" key="3">
    <citation type="journal article" date="2022" name="Microbiol. Spectr.">
        <title>Folding features and dynamics of 3D genome architecture in plant fungal pathogens.</title>
        <authorList>
            <person name="Xia C."/>
        </authorList>
    </citation>
    <scope>NUCLEOTIDE SEQUENCE [LARGE SCALE GENOMIC DNA]</scope>
    <source>
        <strain evidence="1 2">93-210</strain>
    </source>
</reference>
<name>A0ACC0DTM5_9BASI</name>
<sequence>MVSTIAVLLRHYKTGCDYRRRLAASEGNVDDPYGERMNQVSTMVRASQRKHMINTLGKSIRQDIIRQAIDTGDAGDELSSDEDSDDEQDQEDEAEGLLAIFEDKVRALMAIEANRYLGPRARVVKGPEDNAYYLDVESFFNLCERLASNPIFHNNSTCPQRPVAEQMMVTLNRLGCHGNGVSVGMLATKYRIAEGTVELYTDRCLMAILGLKSDLLCWPDSNARREVSEGFGEVGFDGCVGLIDGTLVVLSTCPGKDGADYYNRKGSYGITTLLACEQQKNIRYAYTGWPGCSHDHRLTNNSGLSRRSLDFFGAGEYLLADSVFTPTTTVVPAFKRARNRGLSDEEHDFNRHLSGVRVGIENCIGLLKTRFQSLKGLRLRATNNEDLVRVNAWIMACCVLHNFLNQGSDMSFAEAPDKAAAAETHTSDAEQVQPGTAAGNRKRREVLASASAFRESGGTF</sequence>
<accession>A0ACC0DTM5</accession>
<dbReference type="Proteomes" id="UP001060170">
    <property type="component" value="Chromosome 15"/>
</dbReference>
<protein>
    <submittedName>
        <fullName evidence="1">Uncharacterized protein</fullName>
    </submittedName>
</protein>
<dbReference type="EMBL" id="CM045879">
    <property type="protein sequence ID" value="KAI7938817.1"/>
    <property type="molecule type" value="Genomic_DNA"/>
</dbReference>
<gene>
    <name evidence="1" type="ORF">MJO28_014396</name>
</gene>